<evidence type="ECO:0000313" key="4">
    <source>
        <dbReference type="EMBL" id="KAJ2749164.1"/>
    </source>
</evidence>
<dbReference type="Pfam" id="PF13414">
    <property type="entry name" value="TPR_11"/>
    <property type="match status" value="1"/>
</dbReference>
<comment type="caution">
    <text evidence="4">The sequence shown here is derived from an EMBL/GenBank/DDBJ whole genome shotgun (WGS) entry which is preliminary data.</text>
</comment>
<keyword evidence="5" id="KW-1185">Reference proteome</keyword>
<dbReference type="PANTHER" id="PTHR44858:SF1">
    <property type="entry name" value="UDP-N-ACETYLGLUCOSAMINE--PEPTIDE N-ACETYLGLUCOSAMINYLTRANSFERASE SPINDLY-RELATED"/>
    <property type="match status" value="1"/>
</dbReference>
<sequence>MYPRQCLKLVAGRVCYRRPTTAILPLSRRFASELPGHRSSSTSVEAREAMAQGTRDLLAGSTAAALKSFELALSLGEATADTYYNKGVCEYSLGHTDAAIDSWKQSLALDSSRADVHANIGNAYFLNKRDSKLALSHMKQAAELAPEDAEIQFNLGCLYEAAAASDKDGDLKAAIAAYDRAVQLGLEKAKTHLRNAMAKQMKRQL</sequence>
<gene>
    <name evidence="4" type="ORF">GGI19_005797</name>
</gene>
<dbReference type="Gene3D" id="1.25.40.10">
    <property type="entry name" value="Tetratricopeptide repeat domain"/>
    <property type="match status" value="2"/>
</dbReference>
<dbReference type="AlphaFoldDB" id="A0A9W8GVP2"/>
<name>A0A9W8GVP2_9FUNG</name>
<evidence type="ECO:0000313" key="5">
    <source>
        <dbReference type="Proteomes" id="UP001140011"/>
    </source>
</evidence>
<proteinExistence type="predicted"/>
<dbReference type="PANTHER" id="PTHR44858">
    <property type="entry name" value="TETRATRICOPEPTIDE REPEAT PROTEIN 6"/>
    <property type="match status" value="1"/>
</dbReference>
<evidence type="ECO:0000256" key="2">
    <source>
        <dbReference type="ARBA" id="ARBA00022803"/>
    </source>
</evidence>
<evidence type="ECO:0000256" key="1">
    <source>
        <dbReference type="ARBA" id="ARBA00022737"/>
    </source>
</evidence>
<evidence type="ECO:0000256" key="3">
    <source>
        <dbReference type="PROSITE-ProRule" id="PRU00339"/>
    </source>
</evidence>
<dbReference type="OrthoDB" id="1926212at2759"/>
<dbReference type="PROSITE" id="PS50005">
    <property type="entry name" value="TPR"/>
    <property type="match status" value="1"/>
</dbReference>
<reference evidence="4" key="1">
    <citation type="submission" date="2022-07" db="EMBL/GenBank/DDBJ databases">
        <title>Phylogenomic reconstructions and comparative analyses of Kickxellomycotina fungi.</title>
        <authorList>
            <person name="Reynolds N.K."/>
            <person name="Stajich J.E."/>
            <person name="Barry K."/>
            <person name="Grigoriev I.V."/>
            <person name="Crous P."/>
            <person name="Smith M.E."/>
        </authorList>
    </citation>
    <scope>NUCLEOTIDE SEQUENCE</scope>
    <source>
        <strain evidence="4">BCRC 34297</strain>
    </source>
</reference>
<dbReference type="InterPro" id="IPR011990">
    <property type="entry name" value="TPR-like_helical_dom_sf"/>
</dbReference>
<dbReference type="InterPro" id="IPR019734">
    <property type="entry name" value="TPR_rpt"/>
</dbReference>
<dbReference type="SMART" id="SM00028">
    <property type="entry name" value="TPR"/>
    <property type="match status" value="3"/>
</dbReference>
<protein>
    <submittedName>
        <fullName evidence="4">Uncharacterized protein</fullName>
    </submittedName>
</protein>
<dbReference type="Proteomes" id="UP001140011">
    <property type="component" value="Unassembled WGS sequence"/>
</dbReference>
<feature type="repeat" description="TPR" evidence="3">
    <location>
        <begin position="80"/>
        <end position="113"/>
    </location>
</feature>
<keyword evidence="1" id="KW-0677">Repeat</keyword>
<keyword evidence="2 3" id="KW-0802">TPR repeat</keyword>
<accession>A0A9W8GVP2</accession>
<organism evidence="4 5">
    <name type="scientific">Coemansia pectinata</name>
    <dbReference type="NCBI Taxonomy" id="1052879"/>
    <lineage>
        <taxon>Eukaryota</taxon>
        <taxon>Fungi</taxon>
        <taxon>Fungi incertae sedis</taxon>
        <taxon>Zoopagomycota</taxon>
        <taxon>Kickxellomycotina</taxon>
        <taxon>Kickxellomycetes</taxon>
        <taxon>Kickxellales</taxon>
        <taxon>Kickxellaceae</taxon>
        <taxon>Coemansia</taxon>
    </lineage>
</organism>
<dbReference type="InterPro" id="IPR050498">
    <property type="entry name" value="Ycf3"/>
</dbReference>
<dbReference type="SUPFAM" id="SSF48452">
    <property type="entry name" value="TPR-like"/>
    <property type="match status" value="1"/>
</dbReference>
<dbReference type="EMBL" id="JANBUH010000863">
    <property type="protein sequence ID" value="KAJ2749164.1"/>
    <property type="molecule type" value="Genomic_DNA"/>
</dbReference>